<dbReference type="InterPro" id="IPR036412">
    <property type="entry name" value="HAD-like_sf"/>
</dbReference>
<proteinExistence type="predicted"/>
<evidence type="ECO:0000313" key="2">
    <source>
        <dbReference type="Proteomes" id="UP001281614"/>
    </source>
</evidence>
<dbReference type="AlphaFoldDB" id="A0AAD9Y3G1"/>
<dbReference type="NCBIfam" id="TIGR01509">
    <property type="entry name" value="HAD-SF-IA-v3"/>
    <property type="match status" value="1"/>
</dbReference>
<dbReference type="PANTHER" id="PTHR43611:SF3">
    <property type="entry name" value="FLAVIN MONONUCLEOTIDE HYDROLASE 1, CHLOROPLATIC"/>
    <property type="match status" value="1"/>
</dbReference>
<dbReference type="InterPro" id="IPR023214">
    <property type="entry name" value="HAD_sf"/>
</dbReference>
<dbReference type="GO" id="GO:0016791">
    <property type="term" value="F:phosphatase activity"/>
    <property type="evidence" value="ECO:0007669"/>
    <property type="project" value="UniProtKB-ARBA"/>
</dbReference>
<accession>A0AAD9Y3G1</accession>
<dbReference type="SUPFAM" id="SSF56784">
    <property type="entry name" value="HAD-like"/>
    <property type="match status" value="1"/>
</dbReference>
<evidence type="ECO:0000313" key="1">
    <source>
        <dbReference type="EMBL" id="KAK2736988.1"/>
    </source>
</evidence>
<gene>
    <name evidence="1" type="ORF">CKAH01_07675</name>
</gene>
<dbReference type="EMBL" id="VYYT01000411">
    <property type="protein sequence ID" value="KAK2736988.1"/>
    <property type="molecule type" value="Genomic_DNA"/>
</dbReference>
<comment type="caution">
    <text evidence="1">The sequence shown here is derived from an EMBL/GenBank/DDBJ whole genome shotgun (WGS) entry which is preliminary data.</text>
</comment>
<reference evidence="1" key="1">
    <citation type="submission" date="2023-02" db="EMBL/GenBank/DDBJ databases">
        <title>Colletotrichum kahawae CIFC_Que2 genome sequencing and assembly.</title>
        <authorList>
            <person name="Baroncelli R."/>
        </authorList>
    </citation>
    <scope>NUCLEOTIDE SEQUENCE</scope>
    <source>
        <strain evidence="1">CIFC_Que2</strain>
    </source>
</reference>
<dbReference type="PANTHER" id="PTHR43611">
    <property type="entry name" value="ALPHA-D-GLUCOSE 1-PHOSPHATE PHOSPHATASE"/>
    <property type="match status" value="1"/>
</dbReference>
<protein>
    <recommendedName>
        <fullName evidence="3">Haloacid dehalogenase-like hydrolase</fullName>
    </recommendedName>
</protein>
<evidence type="ECO:0008006" key="3">
    <source>
        <dbReference type="Google" id="ProtNLM"/>
    </source>
</evidence>
<dbReference type="Proteomes" id="UP001281614">
    <property type="component" value="Unassembled WGS sequence"/>
</dbReference>
<dbReference type="Gene3D" id="3.40.50.1000">
    <property type="entry name" value="HAD superfamily/HAD-like"/>
    <property type="match status" value="1"/>
</dbReference>
<name>A0AAD9Y3G1_COLKA</name>
<dbReference type="Pfam" id="PF00702">
    <property type="entry name" value="Hydrolase"/>
    <property type="match status" value="1"/>
</dbReference>
<keyword evidence="2" id="KW-1185">Reference proteome</keyword>
<dbReference type="InterPro" id="IPR006439">
    <property type="entry name" value="HAD-SF_hydro_IA"/>
</dbReference>
<sequence length="276" mass="30428">MTMALKALIFDLGGVLLEWDRHGATALAPTQFLAIMNSPAWYQLDKGELTVKQSCEHFSAMLGIEAAVVEASLQEAQRSLRVVRGFVDTIDALKASNADLKFYIMSNISVVFASGNEGMRKPELSFWRHVLSQIGVRPDQAIMIDDAVENICAARSLGIHGLLVDSKHPNRARKILHNLLEDPGARAQAFMKVHATNHTCVVEGLKDVTIKDNFSQLMIWELTGDSTLVGLRWPAGTPLEDRDCAPGKQISSMNGMSNEVSPDEIKNNVKLGLWNY</sequence>
<organism evidence="1 2">
    <name type="scientific">Colletotrichum kahawae</name>
    <name type="common">Coffee berry disease fungus</name>
    <dbReference type="NCBI Taxonomy" id="34407"/>
    <lineage>
        <taxon>Eukaryota</taxon>
        <taxon>Fungi</taxon>
        <taxon>Dikarya</taxon>
        <taxon>Ascomycota</taxon>
        <taxon>Pezizomycotina</taxon>
        <taxon>Sordariomycetes</taxon>
        <taxon>Hypocreomycetidae</taxon>
        <taxon>Glomerellales</taxon>
        <taxon>Glomerellaceae</taxon>
        <taxon>Colletotrichum</taxon>
        <taxon>Colletotrichum gloeosporioides species complex</taxon>
    </lineage>
</organism>